<dbReference type="STRING" id="5364.A0A5C3NG02"/>
<feature type="transmembrane region" description="Helical" evidence="5">
    <location>
        <begin position="111"/>
        <end position="144"/>
    </location>
</feature>
<dbReference type="Gene3D" id="1.20.120.550">
    <property type="entry name" value="Membrane associated eicosanoid/glutathione metabolism-like domain"/>
    <property type="match status" value="1"/>
</dbReference>
<name>A0A5C3NG02_9AGAM</name>
<evidence type="ECO:0000256" key="1">
    <source>
        <dbReference type="ARBA" id="ARBA00004141"/>
    </source>
</evidence>
<proteinExistence type="predicted"/>
<dbReference type="GO" id="GO:0005783">
    <property type="term" value="C:endoplasmic reticulum"/>
    <property type="evidence" value="ECO:0007669"/>
    <property type="project" value="TreeGrafter"/>
</dbReference>
<keyword evidence="3 5" id="KW-1133">Transmembrane helix</keyword>
<dbReference type="GO" id="GO:0004602">
    <property type="term" value="F:glutathione peroxidase activity"/>
    <property type="evidence" value="ECO:0007669"/>
    <property type="project" value="TreeGrafter"/>
</dbReference>
<dbReference type="InterPro" id="IPR001129">
    <property type="entry name" value="Membr-assoc_MAPEG"/>
</dbReference>
<feature type="transmembrane region" description="Helical" evidence="5">
    <location>
        <begin position="46"/>
        <end position="63"/>
    </location>
</feature>
<evidence type="ECO:0000256" key="4">
    <source>
        <dbReference type="ARBA" id="ARBA00023136"/>
    </source>
</evidence>
<dbReference type="GO" id="GO:0016020">
    <property type="term" value="C:membrane"/>
    <property type="evidence" value="ECO:0007669"/>
    <property type="project" value="UniProtKB-SubCell"/>
</dbReference>
<dbReference type="GO" id="GO:0005635">
    <property type="term" value="C:nuclear envelope"/>
    <property type="evidence" value="ECO:0007669"/>
    <property type="project" value="TreeGrafter"/>
</dbReference>
<evidence type="ECO:0000313" key="7">
    <source>
        <dbReference type="Proteomes" id="UP000305948"/>
    </source>
</evidence>
<comment type="subcellular location">
    <subcellularLocation>
        <location evidence="1">Membrane</location>
        <topology evidence="1">Multi-pass membrane protein</topology>
    </subcellularLocation>
</comment>
<dbReference type="OrthoDB" id="410651at2759"/>
<dbReference type="InterPro" id="IPR023352">
    <property type="entry name" value="MAPEG-like_dom_sf"/>
</dbReference>
<dbReference type="InterPro" id="IPR050997">
    <property type="entry name" value="MAPEG"/>
</dbReference>
<evidence type="ECO:0000256" key="3">
    <source>
        <dbReference type="ARBA" id="ARBA00022989"/>
    </source>
</evidence>
<dbReference type="SUPFAM" id="SSF161084">
    <property type="entry name" value="MAPEG domain-like"/>
    <property type="match status" value="1"/>
</dbReference>
<accession>A0A5C3NG02</accession>
<dbReference type="PANTHER" id="PTHR10250">
    <property type="entry name" value="MICROSOMAL GLUTATHIONE S-TRANSFERASE"/>
    <property type="match status" value="1"/>
</dbReference>
<dbReference type="EMBL" id="ML213503">
    <property type="protein sequence ID" value="TFK56322.1"/>
    <property type="molecule type" value="Genomic_DNA"/>
</dbReference>
<sequence length="189" mass="20846">MTWQRRLIHAASRVHAYQNYSLRFNNPPPAFETTSTMSVTLVLPQGYTYVLASAVSILPLLTWQTYRVGKARAASGIKYPQLYAEKAEAEASKEALLFNCMQRAHQNTVELLPIILLGTLVTGLSHPYIAASLCTTFVISRAIYTIEYAAGNPSRRNARGGAFGIYSAGMLMMTATWTVGRMLFAELSS</sequence>
<evidence type="ECO:0000313" key="6">
    <source>
        <dbReference type="EMBL" id="TFK56322.1"/>
    </source>
</evidence>
<feature type="transmembrane region" description="Helical" evidence="5">
    <location>
        <begin position="164"/>
        <end position="184"/>
    </location>
</feature>
<dbReference type="PANTHER" id="PTHR10250:SF26">
    <property type="entry name" value="GLUTATHIONE S-TRANSFERASE 3, MITOCHONDRIAL"/>
    <property type="match status" value="1"/>
</dbReference>
<dbReference type="AlphaFoldDB" id="A0A5C3NG02"/>
<dbReference type="Pfam" id="PF01124">
    <property type="entry name" value="MAPEG"/>
    <property type="match status" value="1"/>
</dbReference>
<dbReference type="GO" id="GO:0004364">
    <property type="term" value="F:glutathione transferase activity"/>
    <property type="evidence" value="ECO:0007669"/>
    <property type="project" value="TreeGrafter"/>
</dbReference>
<keyword evidence="2 5" id="KW-0812">Transmembrane</keyword>
<keyword evidence="4 5" id="KW-0472">Membrane</keyword>
<protein>
    <submittedName>
        <fullName evidence="6">Membrane-associated proteins in eicosanoid and glutathione metabolism</fullName>
    </submittedName>
</protein>
<organism evidence="6 7">
    <name type="scientific">Heliocybe sulcata</name>
    <dbReference type="NCBI Taxonomy" id="5364"/>
    <lineage>
        <taxon>Eukaryota</taxon>
        <taxon>Fungi</taxon>
        <taxon>Dikarya</taxon>
        <taxon>Basidiomycota</taxon>
        <taxon>Agaricomycotina</taxon>
        <taxon>Agaricomycetes</taxon>
        <taxon>Gloeophyllales</taxon>
        <taxon>Gloeophyllaceae</taxon>
        <taxon>Heliocybe</taxon>
    </lineage>
</organism>
<reference evidence="6 7" key="1">
    <citation type="journal article" date="2019" name="Nat. Ecol. Evol.">
        <title>Megaphylogeny resolves global patterns of mushroom evolution.</title>
        <authorList>
            <person name="Varga T."/>
            <person name="Krizsan K."/>
            <person name="Foldi C."/>
            <person name="Dima B."/>
            <person name="Sanchez-Garcia M."/>
            <person name="Sanchez-Ramirez S."/>
            <person name="Szollosi G.J."/>
            <person name="Szarkandi J.G."/>
            <person name="Papp V."/>
            <person name="Albert L."/>
            <person name="Andreopoulos W."/>
            <person name="Angelini C."/>
            <person name="Antonin V."/>
            <person name="Barry K.W."/>
            <person name="Bougher N.L."/>
            <person name="Buchanan P."/>
            <person name="Buyck B."/>
            <person name="Bense V."/>
            <person name="Catcheside P."/>
            <person name="Chovatia M."/>
            <person name="Cooper J."/>
            <person name="Damon W."/>
            <person name="Desjardin D."/>
            <person name="Finy P."/>
            <person name="Geml J."/>
            <person name="Haridas S."/>
            <person name="Hughes K."/>
            <person name="Justo A."/>
            <person name="Karasinski D."/>
            <person name="Kautmanova I."/>
            <person name="Kiss B."/>
            <person name="Kocsube S."/>
            <person name="Kotiranta H."/>
            <person name="LaButti K.M."/>
            <person name="Lechner B.E."/>
            <person name="Liimatainen K."/>
            <person name="Lipzen A."/>
            <person name="Lukacs Z."/>
            <person name="Mihaltcheva S."/>
            <person name="Morgado L.N."/>
            <person name="Niskanen T."/>
            <person name="Noordeloos M.E."/>
            <person name="Ohm R.A."/>
            <person name="Ortiz-Santana B."/>
            <person name="Ovrebo C."/>
            <person name="Racz N."/>
            <person name="Riley R."/>
            <person name="Savchenko A."/>
            <person name="Shiryaev A."/>
            <person name="Soop K."/>
            <person name="Spirin V."/>
            <person name="Szebenyi C."/>
            <person name="Tomsovsky M."/>
            <person name="Tulloss R.E."/>
            <person name="Uehling J."/>
            <person name="Grigoriev I.V."/>
            <person name="Vagvolgyi C."/>
            <person name="Papp T."/>
            <person name="Martin F.M."/>
            <person name="Miettinen O."/>
            <person name="Hibbett D.S."/>
            <person name="Nagy L.G."/>
        </authorList>
    </citation>
    <scope>NUCLEOTIDE SEQUENCE [LARGE SCALE GENOMIC DNA]</scope>
    <source>
        <strain evidence="6 7">OMC1185</strain>
    </source>
</reference>
<evidence type="ECO:0000256" key="2">
    <source>
        <dbReference type="ARBA" id="ARBA00022692"/>
    </source>
</evidence>
<evidence type="ECO:0000256" key="5">
    <source>
        <dbReference type="SAM" id="Phobius"/>
    </source>
</evidence>
<keyword evidence="7" id="KW-1185">Reference proteome</keyword>
<gene>
    <name evidence="6" type="ORF">OE88DRAFT_1649531</name>
</gene>
<dbReference type="Proteomes" id="UP000305948">
    <property type="component" value="Unassembled WGS sequence"/>
</dbReference>